<dbReference type="GO" id="GO:0009306">
    <property type="term" value="P:protein secretion"/>
    <property type="evidence" value="ECO:0007669"/>
    <property type="project" value="TreeGrafter"/>
</dbReference>
<dbReference type="Pfam" id="PF25267">
    <property type="entry name" value="TANGO6_N"/>
    <property type="match status" value="1"/>
</dbReference>
<dbReference type="PANTHER" id="PTHR20959">
    <property type="entry name" value="TRANSPORT AND GOLGI ORGANIZATION PROTEIN 6 FAMILY MEMBER"/>
    <property type="match status" value="1"/>
</dbReference>
<dbReference type="PANTHER" id="PTHR20959:SF1">
    <property type="entry name" value="TRANSPORT AND GOLGI ORGANIZATION PROTEIN 6 HOMOLOG"/>
    <property type="match status" value="1"/>
</dbReference>
<sequence length="360" mass="38953">IKLVAFTSQATSKVLVCFLTFVLKEASGHDAQSSQQDVLLAALEANRTLLLERLQTDGSFEEVRRLQQEATAAAGWFCSDTQDATWSFVQECLLLLLALTRHLSAELQRFQQQTPPPSAARHRTPEMAPPLPPDVLSVAQQKTLAAALQFVVSLGLCPYLAPGVGVPLGRRSAFGSMVEKLVCGGAEPAGGRRLLTTTSVLLQLAELSSLATLVFTRHLGDVMAALCQLGYQPHREEQRVSPLTAEECRTCKESLRSLLGKVYQPIVVKELLVLQGGPKQVEIRGLGSAPAWLRRLCGRLLSERLMQPNGVQGVVRAVLEGGTGGESDWRKCDAVARILVACPQQSTSADAYFSNVCPQV</sequence>
<evidence type="ECO:0000259" key="2">
    <source>
        <dbReference type="Pfam" id="PF25267"/>
    </source>
</evidence>
<dbReference type="InterPro" id="IPR057347">
    <property type="entry name" value="TANGO6_N"/>
</dbReference>
<feature type="domain" description="TANGO6 N-terminal" evidence="2">
    <location>
        <begin position="19"/>
        <end position="304"/>
    </location>
</feature>
<dbReference type="Pfam" id="PF23565">
    <property type="entry name" value="ARM_TANGO6"/>
    <property type="match status" value="1"/>
</dbReference>
<dbReference type="InterPro" id="IPR039600">
    <property type="entry name" value="TANGO6/Rtp1"/>
</dbReference>
<name>A0A3B5A549_9TELE</name>
<dbReference type="GeneTree" id="ENSGT00390000010938"/>
<dbReference type="InterPro" id="IPR057407">
    <property type="entry name" value="HEAT_TANGO6"/>
</dbReference>
<dbReference type="STRING" id="144197.ENSSPAP00000015411"/>
<proteinExistence type="predicted"/>
<organism evidence="3">
    <name type="scientific">Stegastes partitus</name>
    <name type="common">bicolor damselfish</name>
    <dbReference type="NCBI Taxonomy" id="144197"/>
    <lineage>
        <taxon>Eukaryota</taxon>
        <taxon>Metazoa</taxon>
        <taxon>Chordata</taxon>
        <taxon>Craniata</taxon>
        <taxon>Vertebrata</taxon>
        <taxon>Euteleostomi</taxon>
        <taxon>Actinopterygii</taxon>
        <taxon>Neopterygii</taxon>
        <taxon>Teleostei</taxon>
        <taxon>Neoteleostei</taxon>
        <taxon>Acanthomorphata</taxon>
        <taxon>Ovalentaria</taxon>
        <taxon>Pomacentridae</taxon>
        <taxon>Stegastes</taxon>
    </lineage>
</organism>
<reference evidence="3" key="1">
    <citation type="submission" date="2023-09" db="UniProtKB">
        <authorList>
            <consortium name="Ensembl"/>
        </authorList>
    </citation>
    <scope>IDENTIFICATION</scope>
</reference>
<evidence type="ECO:0000313" key="3">
    <source>
        <dbReference type="Ensembl" id="ENSSPAP00000015411.1"/>
    </source>
</evidence>
<accession>A0A3B5A549</accession>
<protein>
    <submittedName>
        <fullName evidence="3">Transport and Golgi organization protein 6 homolog</fullName>
    </submittedName>
</protein>
<dbReference type="Ensembl" id="ENSSPAT00000015660.1">
    <property type="protein sequence ID" value="ENSSPAP00000015411.1"/>
    <property type="gene ID" value="ENSSPAG00000011617.1"/>
</dbReference>
<dbReference type="AlphaFoldDB" id="A0A3B5A549"/>
<feature type="domain" description="TANGO6 HEAT repeat" evidence="1">
    <location>
        <begin position="305"/>
        <end position="360"/>
    </location>
</feature>
<evidence type="ECO:0000259" key="1">
    <source>
        <dbReference type="Pfam" id="PF23565"/>
    </source>
</evidence>